<dbReference type="InterPro" id="IPR019533">
    <property type="entry name" value="Peptidase_S26"/>
</dbReference>
<evidence type="ECO:0000256" key="9">
    <source>
        <dbReference type="ARBA" id="ARBA00022989"/>
    </source>
</evidence>
<keyword evidence="9 12" id="KW-1133">Transmembrane helix</keyword>
<evidence type="ECO:0000256" key="10">
    <source>
        <dbReference type="ARBA" id="ARBA00023136"/>
    </source>
</evidence>
<sequence length="179" mass="20392">MSFLAEIKTKKKNEWLEWGKAIIIAILIALFLRTFIFATSIVEGESMGPTLQDGERVIFNKLVYLIDEPDRGDIVIIQRPTKNYVKRVIGLPGETVEIKDGELLINGERYIQNFLTEEAKLQTNNYGPVTIPDENYFVMGDNRAISKDSRNGLGLILESEIIGKSEIIIFPISEWERTK</sequence>
<gene>
    <name evidence="15" type="primary">lepB</name>
    <name evidence="15" type="ORF">D8M06_00555</name>
</gene>
<feature type="transmembrane region" description="Helical" evidence="12">
    <location>
        <begin position="21"/>
        <end position="42"/>
    </location>
</feature>
<reference evidence="15 16" key="1">
    <citation type="journal article" date="2016" name="Int. J. Syst. Evol. Microbiol.">
        <title>Oceanobacillus halophilus sp. nov., a novel moderately halophilic bacterium from a hypersaline lake.</title>
        <authorList>
            <person name="Amoozegar M.A."/>
            <person name="Bagheri M."/>
            <person name="Makhdoumi A."/>
            <person name="Nikou M.M."/>
            <person name="Fazeli S.A.S."/>
            <person name="Schumann P."/>
            <person name="Sproer C."/>
            <person name="Sanchez-Porro C."/>
            <person name="Ventosa A."/>
        </authorList>
    </citation>
    <scope>NUCLEOTIDE SEQUENCE [LARGE SCALE GENOMIC DNA]</scope>
    <source>
        <strain evidence="15 16">DSM 23996</strain>
    </source>
</reference>
<dbReference type="GO" id="GO:0009003">
    <property type="term" value="F:signal peptidase activity"/>
    <property type="evidence" value="ECO:0007669"/>
    <property type="project" value="UniProtKB-EC"/>
</dbReference>
<dbReference type="PROSITE" id="PS00760">
    <property type="entry name" value="SPASE_I_2"/>
    <property type="match status" value="1"/>
</dbReference>
<dbReference type="FunFam" id="2.10.109.10:FF:000008">
    <property type="entry name" value="Signal peptidase I"/>
    <property type="match status" value="1"/>
</dbReference>
<dbReference type="PROSITE" id="PS00501">
    <property type="entry name" value="SPASE_I_1"/>
    <property type="match status" value="1"/>
</dbReference>
<comment type="caution">
    <text evidence="15">The sequence shown here is derived from an EMBL/GenBank/DDBJ whole genome shotgun (WGS) entry which is preliminary data.</text>
</comment>
<dbReference type="EC" id="3.4.21.89" evidence="4 12"/>
<dbReference type="PRINTS" id="PR00727">
    <property type="entry name" value="LEADERPTASE"/>
</dbReference>
<dbReference type="InterPro" id="IPR000223">
    <property type="entry name" value="Pept_S26A_signal_pept_1"/>
</dbReference>
<evidence type="ECO:0000313" key="16">
    <source>
        <dbReference type="Proteomes" id="UP000269301"/>
    </source>
</evidence>
<dbReference type="InterPro" id="IPR019758">
    <property type="entry name" value="Pept_S26A_signal_pept_1_CS"/>
</dbReference>
<evidence type="ECO:0000256" key="4">
    <source>
        <dbReference type="ARBA" id="ARBA00013208"/>
    </source>
</evidence>
<evidence type="ECO:0000259" key="14">
    <source>
        <dbReference type="Pfam" id="PF10502"/>
    </source>
</evidence>
<evidence type="ECO:0000256" key="5">
    <source>
        <dbReference type="ARBA" id="ARBA00022475"/>
    </source>
</evidence>
<evidence type="ECO:0000256" key="12">
    <source>
        <dbReference type="RuleBase" id="RU003993"/>
    </source>
</evidence>
<evidence type="ECO:0000256" key="8">
    <source>
        <dbReference type="ARBA" id="ARBA00022801"/>
    </source>
</evidence>
<comment type="similarity">
    <text evidence="3 13">Belongs to the peptidase S26 family.</text>
</comment>
<protein>
    <recommendedName>
        <fullName evidence="4 12">Signal peptidase I</fullName>
        <ecNumber evidence="4 12">3.4.21.89</ecNumber>
    </recommendedName>
</protein>
<evidence type="ECO:0000256" key="13">
    <source>
        <dbReference type="RuleBase" id="RU362042"/>
    </source>
</evidence>
<accession>A0A495ABF5</accession>
<name>A0A495ABF5_9BACI</name>
<dbReference type="SUPFAM" id="SSF51306">
    <property type="entry name" value="LexA/Signal peptidase"/>
    <property type="match status" value="1"/>
</dbReference>
<keyword evidence="7 12" id="KW-0812">Transmembrane</keyword>
<keyword evidence="6 12" id="KW-0645">Protease</keyword>
<evidence type="ECO:0000256" key="3">
    <source>
        <dbReference type="ARBA" id="ARBA00009370"/>
    </source>
</evidence>
<dbReference type="PANTHER" id="PTHR43390:SF1">
    <property type="entry name" value="CHLOROPLAST PROCESSING PEPTIDASE"/>
    <property type="match status" value="1"/>
</dbReference>
<evidence type="ECO:0000256" key="7">
    <source>
        <dbReference type="ARBA" id="ARBA00022692"/>
    </source>
</evidence>
<evidence type="ECO:0000256" key="2">
    <source>
        <dbReference type="ARBA" id="ARBA00004401"/>
    </source>
</evidence>
<dbReference type="CDD" id="cd06530">
    <property type="entry name" value="S26_SPase_I"/>
    <property type="match status" value="1"/>
</dbReference>
<comment type="subcellular location">
    <subcellularLocation>
        <location evidence="2">Cell membrane</location>
        <topology evidence="2">Single-pass type II membrane protein</topology>
    </subcellularLocation>
    <subcellularLocation>
        <location evidence="13">Membrane</location>
        <topology evidence="13">Single-pass type II membrane protein</topology>
    </subcellularLocation>
</comment>
<dbReference type="InterPro" id="IPR036286">
    <property type="entry name" value="LexA/Signal_pep-like_sf"/>
</dbReference>
<feature type="active site" evidence="11">
    <location>
        <position position="86"/>
    </location>
</feature>
<dbReference type="AlphaFoldDB" id="A0A495ABF5"/>
<dbReference type="Gene3D" id="2.10.109.10">
    <property type="entry name" value="Umud Fragment, subunit A"/>
    <property type="match status" value="1"/>
</dbReference>
<keyword evidence="8 12" id="KW-0378">Hydrolase</keyword>
<dbReference type="GO" id="GO:0006465">
    <property type="term" value="P:signal peptide processing"/>
    <property type="evidence" value="ECO:0007669"/>
    <property type="project" value="InterPro"/>
</dbReference>
<dbReference type="OrthoDB" id="9802919at2"/>
<evidence type="ECO:0000256" key="1">
    <source>
        <dbReference type="ARBA" id="ARBA00000677"/>
    </source>
</evidence>
<keyword evidence="10 12" id="KW-0472">Membrane</keyword>
<evidence type="ECO:0000256" key="6">
    <source>
        <dbReference type="ARBA" id="ARBA00022670"/>
    </source>
</evidence>
<feature type="domain" description="Peptidase S26" evidence="14">
    <location>
        <begin position="15"/>
        <end position="169"/>
    </location>
</feature>
<proteinExistence type="inferred from homology"/>
<keyword evidence="16" id="KW-1185">Reference proteome</keyword>
<feature type="active site" evidence="11">
    <location>
        <position position="46"/>
    </location>
</feature>
<dbReference type="InterPro" id="IPR019756">
    <property type="entry name" value="Pept_S26A_signal_pept_1_Ser-AS"/>
</dbReference>
<dbReference type="PROSITE" id="PS00761">
    <property type="entry name" value="SPASE_I_3"/>
    <property type="match status" value="1"/>
</dbReference>
<dbReference type="NCBIfam" id="TIGR02227">
    <property type="entry name" value="sigpep_I_bact"/>
    <property type="match status" value="1"/>
</dbReference>
<dbReference type="EMBL" id="RBZP01000001">
    <property type="protein sequence ID" value="RKQ37328.1"/>
    <property type="molecule type" value="Genomic_DNA"/>
</dbReference>
<dbReference type="InterPro" id="IPR019757">
    <property type="entry name" value="Pept_S26A_signal_pept_1_Lys-AS"/>
</dbReference>
<organism evidence="15 16">
    <name type="scientific">Oceanobacillus halophilus</name>
    <dbReference type="NCBI Taxonomy" id="930130"/>
    <lineage>
        <taxon>Bacteria</taxon>
        <taxon>Bacillati</taxon>
        <taxon>Bacillota</taxon>
        <taxon>Bacilli</taxon>
        <taxon>Bacillales</taxon>
        <taxon>Bacillaceae</taxon>
        <taxon>Oceanobacillus</taxon>
    </lineage>
</organism>
<dbReference type="PANTHER" id="PTHR43390">
    <property type="entry name" value="SIGNAL PEPTIDASE I"/>
    <property type="match status" value="1"/>
</dbReference>
<keyword evidence="5" id="KW-1003">Cell membrane</keyword>
<evidence type="ECO:0000313" key="15">
    <source>
        <dbReference type="EMBL" id="RKQ37328.1"/>
    </source>
</evidence>
<dbReference type="Proteomes" id="UP000269301">
    <property type="component" value="Unassembled WGS sequence"/>
</dbReference>
<comment type="catalytic activity">
    <reaction evidence="1 12">
        <text>Cleavage of hydrophobic, N-terminal signal or leader sequences from secreted and periplasmic proteins.</text>
        <dbReference type="EC" id="3.4.21.89"/>
    </reaction>
</comment>
<dbReference type="GO" id="GO:0005886">
    <property type="term" value="C:plasma membrane"/>
    <property type="evidence" value="ECO:0007669"/>
    <property type="project" value="UniProtKB-SubCell"/>
</dbReference>
<dbReference type="GO" id="GO:0004252">
    <property type="term" value="F:serine-type endopeptidase activity"/>
    <property type="evidence" value="ECO:0007669"/>
    <property type="project" value="InterPro"/>
</dbReference>
<dbReference type="Pfam" id="PF10502">
    <property type="entry name" value="Peptidase_S26"/>
    <property type="match status" value="1"/>
</dbReference>
<evidence type="ECO:0000256" key="11">
    <source>
        <dbReference type="PIRSR" id="PIRSR600223-1"/>
    </source>
</evidence>